<evidence type="ECO:0000256" key="5">
    <source>
        <dbReference type="ARBA" id="ARBA00022741"/>
    </source>
</evidence>
<dbReference type="CDD" id="cd03301">
    <property type="entry name" value="ABC_MalK_N"/>
    <property type="match status" value="1"/>
</dbReference>
<evidence type="ECO:0000256" key="8">
    <source>
        <dbReference type="ARBA" id="ARBA00023136"/>
    </source>
</evidence>
<dbReference type="InterPro" id="IPR008995">
    <property type="entry name" value="Mo/tungstate-bd_C_term_dom"/>
</dbReference>
<keyword evidence="6 10" id="KW-0067">ATP-binding</keyword>
<dbReference type="NCBIfam" id="NF008653">
    <property type="entry name" value="PRK11650.1"/>
    <property type="match status" value="1"/>
</dbReference>
<evidence type="ECO:0000256" key="7">
    <source>
        <dbReference type="ARBA" id="ARBA00022967"/>
    </source>
</evidence>
<evidence type="ECO:0000313" key="10">
    <source>
        <dbReference type="EMBL" id="SMP75669.1"/>
    </source>
</evidence>
<comment type="caution">
    <text evidence="10">The sequence shown here is derived from an EMBL/GenBank/DDBJ whole genome shotgun (WGS) entry which is preliminary data.</text>
</comment>
<dbReference type="Proteomes" id="UP001158049">
    <property type="component" value="Unassembled WGS sequence"/>
</dbReference>
<evidence type="ECO:0000313" key="11">
    <source>
        <dbReference type="Proteomes" id="UP001158049"/>
    </source>
</evidence>
<evidence type="ECO:0000256" key="4">
    <source>
        <dbReference type="ARBA" id="ARBA00022597"/>
    </source>
</evidence>
<keyword evidence="5" id="KW-0547">Nucleotide-binding</keyword>
<dbReference type="InterPro" id="IPR015855">
    <property type="entry name" value="ABC_transpr_MalK-like"/>
</dbReference>
<proteinExistence type="predicted"/>
<dbReference type="InterPro" id="IPR003593">
    <property type="entry name" value="AAA+_ATPase"/>
</dbReference>
<dbReference type="GO" id="GO:0005524">
    <property type="term" value="F:ATP binding"/>
    <property type="evidence" value="ECO:0007669"/>
    <property type="project" value="UniProtKB-KW"/>
</dbReference>
<evidence type="ECO:0000256" key="3">
    <source>
        <dbReference type="ARBA" id="ARBA00022519"/>
    </source>
</evidence>
<dbReference type="Gene3D" id="3.40.50.300">
    <property type="entry name" value="P-loop containing nucleotide triphosphate hydrolases"/>
    <property type="match status" value="1"/>
</dbReference>
<evidence type="ECO:0000256" key="2">
    <source>
        <dbReference type="ARBA" id="ARBA00022475"/>
    </source>
</evidence>
<dbReference type="InterPro" id="IPR013611">
    <property type="entry name" value="Transp-assoc_OB_typ2"/>
</dbReference>
<dbReference type="InterPro" id="IPR047641">
    <property type="entry name" value="ABC_transpr_MalK/UgpC-like"/>
</dbReference>
<organism evidence="10 11">
    <name type="scientific">Noviherbaspirillum suwonense</name>
    <dbReference type="NCBI Taxonomy" id="1224511"/>
    <lineage>
        <taxon>Bacteria</taxon>
        <taxon>Pseudomonadati</taxon>
        <taxon>Pseudomonadota</taxon>
        <taxon>Betaproteobacteria</taxon>
        <taxon>Burkholderiales</taxon>
        <taxon>Oxalobacteraceae</taxon>
        <taxon>Noviherbaspirillum</taxon>
    </lineage>
</organism>
<dbReference type="SUPFAM" id="SSF52540">
    <property type="entry name" value="P-loop containing nucleoside triphosphate hydrolases"/>
    <property type="match status" value="1"/>
</dbReference>
<protein>
    <submittedName>
        <fullName evidence="10">Sn-glycerol 3-phosphate transport system ATP-binding protein</fullName>
    </submittedName>
</protein>
<keyword evidence="3" id="KW-0997">Cell inner membrane</keyword>
<dbReference type="PANTHER" id="PTHR43875:SF12">
    <property type="entry name" value="SN-GLYCEROL-3-PHOSPHATE IMPORT ATP-BINDING PROTEIN UGPC"/>
    <property type="match status" value="1"/>
</dbReference>
<feature type="domain" description="ABC transporter" evidence="9">
    <location>
        <begin position="4"/>
        <end position="238"/>
    </location>
</feature>
<dbReference type="Pfam" id="PF08402">
    <property type="entry name" value="TOBE_2"/>
    <property type="match status" value="1"/>
</dbReference>
<accession>A0ABY1QNK6</accession>
<dbReference type="SUPFAM" id="SSF50331">
    <property type="entry name" value="MOP-like"/>
    <property type="match status" value="1"/>
</dbReference>
<dbReference type="PROSITE" id="PS00211">
    <property type="entry name" value="ABC_TRANSPORTER_1"/>
    <property type="match status" value="1"/>
</dbReference>
<evidence type="ECO:0000256" key="1">
    <source>
        <dbReference type="ARBA" id="ARBA00022448"/>
    </source>
</evidence>
<sequence length="356" mass="38215">MAQVHLKNITKTYGNGAKSVAVIHGISIDIDDGEFVVMVGPSGCGKSTLLRMVAGLEEITGGDIVIGDRVVNNLEPKDRDIAMVFQNYALYPHMSVYENMAYGLKIRGFSKQDIETRVQKAAGILELGALLQRTPRQLSGGQRQRVAMGRAIVREPAVFLFDEPLSNLDAKLRVQMRLEIQKMHRALGTTSLYVTHDQVEAMTLGQRMIVMNGGRAEQIGTPAEVYGRPATTFVASFIGSPPMNLLRGQSGAAGKFQLDGNGAVTLPAGVVAPVQGECVIGVRPEHLRLGQPGIEMEVEMVESLGADLLVHGRAGSQTLVIRTPAGTAVEAGQKVSAGFDASTVHWFDAATTQRLN</sequence>
<reference evidence="10 11" key="1">
    <citation type="submission" date="2017-05" db="EMBL/GenBank/DDBJ databases">
        <authorList>
            <person name="Varghese N."/>
            <person name="Submissions S."/>
        </authorList>
    </citation>
    <scope>NUCLEOTIDE SEQUENCE [LARGE SCALE GENOMIC DNA]</scope>
    <source>
        <strain evidence="10 11">DSM 26001</strain>
    </source>
</reference>
<dbReference type="RefSeq" id="WP_283444651.1">
    <property type="nucleotide sequence ID" value="NZ_FXUL01000023.1"/>
</dbReference>
<dbReference type="InterPro" id="IPR012340">
    <property type="entry name" value="NA-bd_OB-fold"/>
</dbReference>
<dbReference type="InterPro" id="IPR003439">
    <property type="entry name" value="ABC_transporter-like_ATP-bd"/>
</dbReference>
<keyword evidence="2" id="KW-1003">Cell membrane</keyword>
<dbReference type="Pfam" id="PF00005">
    <property type="entry name" value="ABC_tran"/>
    <property type="match status" value="1"/>
</dbReference>
<dbReference type="SMART" id="SM00382">
    <property type="entry name" value="AAA"/>
    <property type="match status" value="1"/>
</dbReference>
<keyword evidence="1" id="KW-0813">Transport</keyword>
<dbReference type="Gene3D" id="2.40.50.100">
    <property type="match status" value="1"/>
</dbReference>
<keyword evidence="11" id="KW-1185">Reference proteome</keyword>
<dbReference type="InterPro" id="IPR027417">
    <property type="entry name" value="P-loop_NTPase"/>
</dbReference>
<dbReference type="Gene3D" id="2.40.50.140">
    <property type="entry name" value="Nucleic acid-binding proteins"/>
    <property type="match status" value="1"/>
</dbReference>
<dbReference type="PROSITE" id="PS50893">
    <property type="entry name" value="ABC_TRANSPORTER_2"/>
    <property type="match status" value="1"/>
</dbReference>
<evidence type="ECO:0000256" key="6">
    <source>
        <dbReference type="ARBA" id="ARBA00022840"/>
    </source>
</evidence>
<dbReference type="PANTHER" id="PTHR43875">
    <property type="entry name" value="MALTODEXTRIN IMPORT ATP-BINDING PROTEIN MSMX"/>
    <property type="match status" value="1"/>
</dbReference>
<evidence type="ECO:0000259" key="9">
    <source>
        <dbReference type="PROSITE" id="PS50893"/>
    </source>
</evidence>
<dbReference type="InterPro" id="IPR017871">
    <property type="entry name" value="ABC_transporter-like_CS"/>
</dbReference>
<keyword evidence="8" id="KW-0472">Membrane</keyword>
<name>A0ABY1QNK6_9BURK</name>
<dbReference type="EMBL" id="FXUL01000023">
    <property type="protein sequence ID" value="SMP75669.1"/>
    <property type="molecule type" value="Genomic_DNA"/>
</dbReference>
<gene>
    <name evidence="10" type="ORF">SAMN06295970_12331</name>
</gene>
<keyword evidence="4" id="KW-0762">Sugar transport</keyword>
<keyword evidence="7" id="KW-1278">Translocase</keyword>